<dbReference type="EMBL" id="CAJNNV010005429">
    <property type="protein sequence ID" value="CAE8592048.1"/>
    <property type="molecule type" value="Genomic_DNA"/>
</dbReference>
<dbReference type="CDD" id="cd00051">
    <property type="entry name" value="EFh"/>
    <property type="match status" value="1"/>
</dbReference>
<keyword evidence="4" id="KW-0175">Coiled coil</keyword>
<dbReference type="GO" id="GO:0005509">
    <property type="term" value="F:calcium ion binding"/>
    <property type="evidence" value="ECO:0007669"/>
    <property type="project" value="InterPro"/>
</dbReference>
<dbReference type="InterPro" id="IPR011992">
    <property type="entry name" value="EF-hand-dom_pair"/>
</dbReference>
<dbReference type="InterPro" id="IPR033562">
    <property type="entry name" value="PLPL"/>
</dbReference>
<dbReference type="AlphaFoldDB" id="A0A813DRX3"/>
<feature type="region of interest" description="Disordered" evidence="5">
    <location>
        <begin position="283"/>
        <end position="308"/>
    </location>
</feature>
<evidence type="ECO:0000259" key="6">
    <source>
        <dbReference type="PROSITE" id="PS50222"/>
    </source>
</evidence>
<dbReference type="InterPro" id="IPR016035">
    <property type="entry name" value="Acyl_Trfase/lysoPLipase"/>
</dbReference>
<name>A0A813DRX3_POLGL</name>
<evidence type="ECO:0000313" key="9">
    <source>
        <dbReference type="Proteomes" id="UP000654075"/>
    </source>
</evidence>
<dbReference type="InterPro" id="IPR002048">
    <property type="entry name" value="EF_hand_dom"/>
</dbReference>
<dbReference type="GO" id="GO:0019433">
    <property type="term" value="P:triglyceride catabolic process"/>
    <property type="evidence" value="ECO:0007669"/>
    <property type="project" value="TreeGrafter"/>
</dbReference>
<feature type="domain" description="PNPLA" evidence="7">
    <location>
        <begin position="5"/>
        <end position="178"/>
    </location>
</feature>
<evidence type="ECO:0000256" key="5">
    <source>
        <dbReference type="SAM" id="MobiDB-lite"/>
    </source>
</evidence>
<comment type="caution">
    <text evidence="8">The sequence shown here is derived from an EMBL/GenBank/DDBJ whole genome shotgun (WGS) entry which is preliminary data.</text>
</comment>
<keyword evidence="3" id="KW-0442">Lipid degradation</keyword>
<sequence>PRVTFSFDSCGWLMVYHFGVAHWLQQHMLAGVTPENAGTSAYPKGIAFSGSSGGALIAAVLGAGTHIPDVFQFFLEQHAECLENPCRMFPAVDRALRKFQYPGAHKFLSGRVRVLLTRVSPKPPFVMGEVVDTFASNEIGITTLCASCHVPLMAGILPYKIEDRYYYDGMAWPSSFLVPWRAARGDLVIRISAMGAPLSDIRVSAAPLWWGLLPPSISLLRGLFWMGYRDAAVYFSAEPGAFAPGCTSYLPPLSSGTMSSMTSSSSQGLGSTAFLAVGGAPPAATLRGSRSPPSTELRSRGTGSLLGRPQVTAHGTPAFWAALAASLPLAAPLAAGRKGRKEKRRSATRASLVSLRATDTDTDTDVVDLVTQLQLEASKLRAEVVGLEGEREEQLQRDRLALFESFDLDGDGAIDDQELRLGLSGLGLEVDGLELDGPKATKIRQALDKNGDGKLQLEEFDLQAVRNLME</sequence>
<dbReference type="InterPro" id="IPR002641">
    <property type="entry name" value="PNPLA_dom"/>
</dbReference>
<dbReference type="PANTHER" id="PTHR12406:SF7">
    <property type="entry name" value="PATATIN-LIKE PHOSPHOLIPASE DOMAIN-CONTAINING PROTEIN 4"/>
    <property type="match status" value="1"/>
</dbReference>
<dbReference type="OrthoDB" id="434092at2759"/>
<dbReference type="Proteomes" id="UP000654075">
    <property type="component" value="Unassembled WGS sequence"/>
</dbReference>
<gene>
    <name evidence="8" type="ORF">PGLA1383_LOCUS10706</name>
</gene>
<dbReference type="GO" id="GO:0004806">
    <property type="term" value="F:triacylglycerol lipase activity"/>
    <property type="evidence" value="ECO:0007669"/>
    <property type="project" value="TreeGrafter"/>
</dbReference>
<evidence type="ECO:0000256" key="2">
    <source>
        <dbReference type="ARBA" id="ARBA00023098"/>
    </source>
</evidence>
<comment type="caution">
    <text evidence="3">Lacks conserved residue(s) required for the propagation of feature annotation.</text>
</comment>
<feature type="active site" description="Proton acceptor" evidence="3">
    <location>
        <position position="163"/>
    </location>
</feature>
<evidence type="ECO:0000256" key="1">
    <source>
        <dbReference type="ARBA" id="ARBA00022837"/>
    </source>
</evidence>
<feature type="non-terminal residue" evidence="8">
    <location>
        <position position="470"/>
    </location>
</feature>
<dbReference type="InterPro" id="IPR018247">
    <property type="entry name" value="EF_Hand_1_Ca_BS"/>
</dbReference>
<dbReference type="GO" id="GO:0016020">
    <property type="term" value="C:membrane"/>
    <property type="evidence" value="ECO:0007669"/>
    <property type="project" value="TreeGrafter"/>
</dbReference>
<accession>A0A813DRX3</accession>
<keyword evidence="2 3" id="KW-0443">Lipid metabolism</keyword>
<dbReference type="PROSITE" id="PS50222">
    <property type="entry name" value="EF_HAND_2"/>
    <property type="match status" value="1"/>
</dbReference>
<evidence type="ECO:0000256" key="3">
    <source>
        <dbReference type="PROSITE-ProRule" id="PRU01161"/>
    </source>
</evidence>
<evidence type="ECO:0000256" key="4">
    <source>
        <dbReference type="SAM" id="Coils"/>
    </source>
</evidence>
<protein>
    <recommendedName>
        <fullName evidence="10">Calmodulin</fullName>
    </recommendedName>
</protein>
<organism evidence="8 9">
    <name type="scientific">Polarella glacialis</name>
    <name type="common">Dinoflagellate</name>
    <dbReference type="NCBI Taxonomy" id="89957"/>
    <lineage>
        <taxon>Eukaryota</taxon>
        <taxon>Sar</taxon>
        <taxon>Alveolata</taxon>
        <taxon>Dinophyceae</taxon>
        <taxon>Suessiales</taxon>
        <taxon>Suessiaceae</taxon>
        <taxon>Polarella</taxon>
    </lineage>
</organism>
<evidence type="ECO:0000313" key="8">
    <source>
        <dbReference type="EMBL" id="CAE8592048.1"/>
    </source>
</evidence>
<dbReference type="GO" id="GO:0005737">
    <property type="term" value="C:cytoplasm"/>
    <property type="evidence" value="ECO:0007669"/>
    <property type="project" value="TreeGrafter"/>
</dbReference>
<dbReference type="PANTHER" id="PTHR12406">
    <property type="entry name" value="CALCIUM-INDEPENDENT PHOSPHOLIPASE A2 IPLA2 -RELATED"/>
    <property type="match status" value="1"/>
</dbReference>
<dbReference type="PROSITE" id="PS51635">
    <property type="entry name" value="PNPLA"/>
    <property type="match status" value="1"/>
</dbReference>
<feature type="active site" description="Nucleophile" evidence="3">
    <location>
        <position position="52"/>
    </location>
</feature>
<keyword evidence="1" id="KW-0106">Calcium</keyword>
<evidence type="ECO:0008006" key="10">
    <source>
        <dbReference type="Google" id="ProtNLM"/>
    </source>
</evidence>
<dbReference type="Pfam" id="PF13202">
    <property type="entry name" value="EF-hand_5"/>
    <property type="match status" value="2"/>
</dbReference>
<feature type="short sequence motif" description="GXSXG" evidence="3">
    <location>
        <begin position="50"/>
        <end position="54"/>
    </location>
</feature>
<dbReference type="Pfam" id="PF01734">
    <property type="entry name" value="Patatin"/>
    <property type="match status" value="1"/>
</dbReference>
<feature type="non-terminal residue" evidence="8">
    <location>
        <position position="1"/>
    </location>
</feature>
<keyword evidence="3" id="KW-0378">Hydrolase</keyword>
<reference evidence="8" key="1">
    <citation type="submission" date="2021-02" db="EMBL/GenBank/DDBJ databases">
        <authorList>
            <person name="Dougan E. K."/>
            <person name="Rhodes N."/>
            <person name="Thang M."/>
            <person name="Chan C."/>
        </authorList>
    </citation>
    <scope>NUCLEOTIDE SEQUENCE</scope>
</reference>
<evidence type="ECO:0000259" key="7">
    <source>
        <dbReference type="PROSITE" id="PS51635"/>
    </source>
</evidence>
<keyword evidence="9" id="KW-1185">Reference proteome</keyword>
<feature type="domain" description="EF-hand" evidence="6">
    <location>
        <begin position="394"/>
        <end position="429"/>
    </location>
</feature>
<dbReference type="GO" id="GO:0055088">
    <property type="term" value="P:lipid homeostasis"/>
    <property type="evidence" value="ECO:0007669"/>
    <property type="project" value="TreeGrafter"/>
</dbReference>
<dbReference type="GO" id="GO:0005811">
    <property type="term" value="C:lipid droplet"/>
    <property type="evidence" value="ECO:0007669"/>
    <property type="project" value="TreeGrafter"/>
</dbReference>
<proteinExistence type="predicted"/>
<feature type="coiled-coil region" evidence="4">
    <location>
        <begin position="370"/>
        <end position="397"/>
    </location>
</feature>
<dbReference type="Gene3D" id="1.10.238.10">
    <property type="entry name" value="EF-hand"/>
    <property type="match status" value="1"/>
</dbReference>
<dbReference type="SUPFAM" id="SSF52151">
    <property type="entry name" value="FabD/lysophospholipase-like"/>
    <property type="match status" value="1"/>
</dbReference>
<dbReference type="PROSITE" id="PS00018">
    <property type="entry name" value="EF_HAND_1"/>
    <property type="match status" value="2"/>
</dbReference>
<dbReference type="SUPFAM" id="SSF47473">
    <property type="entry name" value="EF-hand"/>
    <property type="match status" value="1"/>
</dbReference>